<evidence type="ECO:0000313" key="2">
    <source>
        <dbReference type="EMBL" id="EUA10339.1"/>
    </source>
</evidence>
<accession>X7YTB6</accession>
<sequence>MYVGRSRYHPDMTPISPGTRAQEHVDDEIVVLVRVNTLAVSPASVSAHDPTDVRRQPASRYYPDGRTLLDVS</sequence>
<dbReference type="PATRIC" id="fig|1299326.3.peg.5577"/>
<evidence type="ECO:0000256" key="1">
    <source>
        <dbReference type="SAM" id="MobiDB-lite"/>
    </source>
</evidence>
<name>X7YTB6_MYCKA</name>
<dbReference type="Proteomes" id="UP000020561">
    <property type="component" value="Unassembled WGS sequence"/>
</dbReference>
<feature type="region of interest" description="Disordered" evidence="1">
    <location>
        <begin position="1"/>
        <end position="21"/>
    </location>
</feature>
<dbReference type="EMBL" id="JAOA01000012">
    <property type="protein sequence ID" value="EUA10339.1"/>
    <property type="molecule type" value="Genomic_DNA"/>
</dbReference>
<evidence type="ECO:0000313" key="3">
    <source>
        <dbReference type="Proteomes" id="UP000020561"/>
    </source>
</evidence>
<protein>
    <submittedName>
        <fullName evidence="2">Uncharacterized protein</fullName>
    </submittedName>
</protein>
<dbReference type="AlphaFoldDB" id="X7YTB6"/>
<reference evidence="2 3" key="1">
    <citation type="submission" date="2013-12" db="EMBL/GenBank/DDBJ databases">
        <authorList>
            <person name="Brown-Elliot B."/>
            <person name="Wallace R."/>
            <person name="Lenaerts A."/>
            <person name="Ordway D."/>
            <person name="DeGroote M.A."/>
            <person name="Parker T."/>
            <person name="Sizemore C."/>
            <person name="Tallon L.J."/>
            <person name="Sadzewicz L.K."/>
            <person name="Sengamalay N."/>
            <person name="Fraser C.M."/>
            <person name="Hine E."/>
            <person name="Shefchek K.A."/>
            <person name="Das S.P."/>
            <person name="Tettelin H."/>
        </authorList>
    </citation>
    <scope>NUCLEOTIDE SEQUENCE [LARGE SCALE GENOMIC DNA]</scope>
    <source>
        <strain evidence="2 3">662</strain>
    </source>
</reference>
<gene>
    <name evidence="2" type="ORF">I545_5794</name>
</gene>
<organism evidence="2 3">
    <name type="scientific">Mycobacterium kansasii 662</name>
    <dbReference type="NCBI Taxonomy" id="1299326"/>
    <lineage>
        <taxon>Bacteria</taxon>
        <taxon>Bacillati</taxon>
        <taxon>Actinomycetota</taxon>
        <taxon>Actinomycetes</taxon>
        <taxon>Mycobacteriales</taxon>
        <taxon>Mycobacteriaceae</taxon>
        <taxon>Mycobacterium</taxon>
    </lineage>
</organism>
<comment type="caution">
    <text evidence="2">The sequence shown here is derived from an EMBL/GenBank/DDBJ whole genome shotgun (WGS) entry which is preliminary data.</text>
</comment>
<feature type="region of interest" description="Disordered" evidence="1">
    <location>
        <begin position="42"/>
        <end position="72"/>
    </location>
</feature>
<proteinExistence type="predicted"/>